<feature type="domain" description="ABC transporter" evidence="6">
    <location>
        <begin position="4"/>
        <end position="248"/>
    </location>
</feature>
<comment type="caution">
    <text evidence="7">The sequence shown here is derived from an EMBL/GenBank/DDBJ whole genome shotgun (WGS) entry which is preliminary data.</text>
</comment>
<dbReference type="GO" id="GO:0015833">
    <property type="term" value="P:peptide transport"/>
    <property type="evidence" value="ECO:0007669"/>
    <property type="project" value="InterPro"/>
</dbReference>
<proteinExistence type="inferred from homology"/>
<dbReference type="InterPro" id="IPR003439">
    <property type="entry name" value="ABC_transporter-like_ATP-bd"/>
</dbReference>
<name>A0A934IQY2_9HYPH</name>
<comment type="similarity">
    <text evidence="2">Belongs to the ABC transporter superfamily.</text>
</comment>
<dbReference type="Gene3D" id="3.40.50.300">
    <property type="entry name" value="P-loop containing nucleotide triphosphate hydrolases"/>
    <property type="match status" value="1"/>
</dbReference>
<dbReference type="AlphaFoldDB" id="A0A934IQY2"/>
<evidence type="ECO:0000313" key="8">
    <source>
        <dbReference type="Proteomes" id="UP000609531"/>
    </source>
</evidence>
<evidence type="ECO:0000256" key="1">
    <source>
        <dbReference type="ARBA" id="ARBA00004417"/>
    </source>
</evidence>
<evidence type="ECO:0000259" key="6">
    <source>
        <dbReference type="PROSITE" id="PS50893"/>
    </source>
</evidence>
<evidence type="ECO:0000256" key="5">
    <source>
        <dbReference type="ARBA" id="ARBA00022840"/>
    </source>
</evidence>
<evidence type="ECO:0000256" key="3">
    <source>
        <dbReference type="ARBA" id="ARBA00022448"/>
    </source>
</evidence>
<dbReference type="InterPro" id="IPR003593">
    <property type="entry name" value="AAA+_ATPase"/>
</dbReference>
<dbReference type="PROSITE" id="PS00211">
    <property type="entry name" value="ABC_TRANSPORTER_1"/>
    <property type="match status" value="1"/>
</dbReference>
<evidence type="ECO:0000256" key="2">
    <source>
        <dbReference type="ARBA" id="ARBA00005417"/>
    </source>
</evidence>
<dbReference type="CDD" id="cd03257">
    <property type="entry name" value="ABC_NikE_OppD_transporters"/>
    <property type="match status" value="1"/>
</dbReference>
<keyword evidence="3" id="KW-0813">Transport</keyword>
<dbReference type="InterPro" id="IPR013563">
    <property type="entry name" value="Oligopep_ABC_C"/>
</dbReference>
<reference evidence="7" key="1">
    <citation type="submission" date="2020-12" db="EMBL/GenBank/DDBJ databases">
        <title>Bacterial taxonomy.</title>
        <authorList>
            <person name="Pan X."/>
        </authorList>
    </citation>
    <scope>NUCLEOTIDE SEQUENCE</scope>
    <source>
        <strain evidence="7">B2012</strain>
    </source>
</reference>
<dbReference type="PANTHER" id="PTHR43776:SF7">
    <property type="entry name" value="D,D-DIPEPTIDE TRANSPORT ATP-BINDING PROTEIN DDPF-RELATED"/>
    <property type="match status" value="1"/>
</dbReference>
<dbReference type="RefSeq" id="WP_198882881.1">
    <property type="nucleotide sequence ID" value="NZ_JAEKJA010000011.1"/>
</dbReference>
<keyword evidence="5 7" id="KW-0067">ATP-binding</keyword>
<dbReference type="GO" id="GO:0005886">
    <property type="term" value="C:plasma membrane"/>
    <property type="evidence" value="ECO:0007669"/>
    <property type="project" value="UniProtKB-SubCell"/>
</dbReference>
<dbReference type="GO" id="GO:0055085">
    <property type="term" value="P:transmembrane transport"/>
    <property type="evidence" value="ECO:0007669"/>
    <property type="project" value="UniProtKB-ARBA"/>
</dbReference>
<accession>A0A934IQY2</accession>
<dbReference type="SUPFAM" id="SSF52540">
    <property type="entry name" value="P-loop containing nucleoside triphosphate hydrolases"/>
    <property type="match status" value="1"/>
</dbReference>
<dbReference type="GO" id="GO:0016887">
    <property type="term" value="F:ATP hydrolysis activity"/>
    <property type="evidence" value="ECO:0007669"/>
    <property type="project" value="InterPro"/>
</dbReference>
<evidence type="ECO:0000313" key="7">
    <source>
        <dbReference type="EMBL" id="MBJ3776993.1"/>
    </source>
</evidence>
<dbReference type="InterPro" id="IPR017871">
    <property type="entry name" value="ABC_transporter-like_CS"/>
</dbReference>
<dbReference type="Proteomes" id="UP000609531">
    <property type="component" value="Unassembled WGS sequence"/>
</dbReference>
<sequence length="322" mass="34409">MSAVALQGVSRRFRVSGGLFGKARTLYAVRDLSLEVARGETLGLVGESGCGKSTVVKMILGLLRPDAGTISIDGRSLAEIPRRELVRTVQPVFQDPYASLNPTRTIRALVEQPLKVHGIAGDRGAKVDAMLEQVGLPPRLADAYPGELSGGQRQRVAIARALILEPRILICDEPTSALDVSVQAQVLNLLMRLRREMGLTMVFVSHNLAVVEHLADRVVVMYLGEAVEIAAIDALFDTPRHPYSRALLSSTLAPDPSRGLPRPQLGATAADAFADAAGCAFAPRCPMVEARCRVDPPTLRAVGGAMVRCHFAERVAAEGVPA</sequence>
<dbReference type="FunFam" id="3.40.50.300:FF:000016">
    <property type="entry name" value="Oligopeptide ABC transporter ATP-binding component"/>
    <property type="match status" value="1"/>
</dbReference>
<dbReference type="PROSITE" id="PS50893">
    <property type="entry name" value="ABC_TRANSPORTER_2"/>
    <property type="match status" value="1"/>
</dbReference>
<keyword evidence="8" id="KW-1185">Reference proteome</keyword>
<dbReference type="InterPro" id="IPR027417">
    <property type="entry name" value="P-loop_NTPase"/>
</dbReference>
<evidence type="ECO:0000256" key="4">
    <source>
        <dbReference type="ARBA" id="ARBA00022741"/>
    </source>
</evidence>
<dbReference type="NCBIfam" id="TIGR01727">
    <property type="entry name" value="oligo_HPY"/>
    <property type="match status" value="1"/>
</dbReference>
<dbReference type="EMBL" id="JAEKJA010000011">
    <property type="protein sequence ID" value="MBJ3776993.1"/>
    <property type="molecule type" value="Genomic_DNA"/>
</dbReference>
<comment type="subcellular location">
    <subcellularLocation>
        <location evidence="1">Cell inner membrane</location>
        <topology evidence="1">Peripheral membrane protein</topology>
    </subcellularLocation>
</comment>
<dbReference type="Pfam" id="PF08352">
    <property type="entry name" value="oligo_HPY"/>
    <property type="match status" value="1"/>
</dbReference>
<organism evidence="7 8">
    <name type="scientific">Acuticoccus mangrovi</name>
    <dbReference type="NCBI Taxonomy" id="2796142"/>
    <lineage>
        <taxon>Bacteria</taxon>
        <taxon>Pseudomonadati</taxon>
        <taxon>Pseudomonadota</taxon>
        <taxon>Alphaproteobacteria</taxon>
        <taxon>Hyphomicrobiales</taxon>
        <taxon>Amorphaceae</taxon>
        <taxon>Acuticoccus</taxon>
    </lineage>
</organism>
<dbReference type="Pfam" id="PF00005">
    <property type="entry name" value="ABC_tran"/>
    <property type="match status" value="1"/>
</dbReference>
<keyword evidence="4" id="KW-0547">Nucleotide-binding</keyword>
<dbReference type="InterPro" id="IPR050319">
    <property type="entry name" value="ABC_transp_ATP-bind"/>
</dbReference>
<dbReference type="GO" id="GO:0005524">
    <property type="term" value="F:ATP binding"/>
    <property type="evidence" value="ECO:0007669"/>
    <property type="project" value="UniProtKB-KW"/>
</dbReference>
<dbReference type="SMART" id="SM00382">
    <property type="entry name" value="AAA"/>
    <property type="match status" value="1"/>
</dbReference>
<gene>
    <name evidence="7" type="ORF">JCR33_14900</name>
</gene>
<dbReference type="PANTHER" id="PTHR43776">
    <property type="entry name" value="TRANSPORT ATP-BINDING PROTEIN"/>
    <property type="match status" value="1"/>
</dbReference>
<protein>
    <submittedName>
        <fullName evidence="7">ABC transporter ATP-binding protein</fullName>
    </submittedName>
</protein>